<protein>
    <submittedName>
        <fullName evidence="1">Trans-aconitate 2-methyltransferase</fullName>
    </submittedName>
</protein>
<dbReference type="RefSeq" id="WP_131749871.1">
    <property type="nucleotide sequence ID" value="NZ_CAACYI010000001.1"/>
</dbReference>
<dbReference type="GO" id="GO:0008168">
    <property type="term" value="F:methyltransferase activity"/>
    <property type="evidence" value="ECO:0007669"/>
    <property type="project" value="UniProtKB-KW"/>
</dbReference>
<dbReference type="PANTHER" id="PTHR43861">
    <property type="entry name" value="TRANS-ACONITATE 2-METHYLTRANSFERASE-RELATED"/>
    <property type="match status" value="1"/>
</dbReference>
<dbReference type="EMBL" id="CAACYI010000001">
    <property type="protein sequence ID" value="VFB17297.1"/>
    <property type="molecule type" value="Genomic_DNA"/>
</dbReference>
<dbReference type="CDD" id="cd02440">
    <property type="entry name" value="AdoMet_MTases"/>
    <property type="match status" value="1"/>
</dbReference>
<dbReference type="Proteomes" id="UP000377798">
    <property type="component" value="Unassembled WGS sequence"/>
</dbReference>
<keyword evidence="2" id="KW-1185">Reference proteome</keyword>
<comment type="caution">
    <text evidence="1">The sequence shown here is derived from an EMBL/GenBank/DDBJ whole genome shotgun (WGS) entry which is preliminary data.</text>
</comment>
<organism evidence="1 2">
    <name type="scientific">Urinicoccus massiliensis</name>
    <dbReference type="NCBI Taxonomy" id="1723382"/>
    <lineage>
        <taxon>Bacteria</taxon>
        <taxon>Bacillati</taxon>
        <taxon>Bacillota</taxon>
        <taxon>Tissierellia</taxon>
        <taxon>Tissierellales</taxon>
        <taxon>Peptoniphilaceae</taxon>
        <taxon>Urinicoccus</taxon>
    </lineage>
</organism>
<keyword evidence="1" id="KW-0808">Transferase</keyword>
<name>A0A8H2M6B1_9FIRM</name>
<dbReference type="AlphaFoldDB" id="A0A8H2M6B1"/>
<evidence type="ECO:0000313" key="2">
    <source>
        <dbReference type="Proteomes" id="UP000377798"/>
    </source>
</evidence>
<reference evidence="1 2" key="1">
    <citation type="submission" date="2019-02" db="EMBL/GenBank/DDBJ databases">
        <authorList>
            <consortium name="Pathogen Informatics"/>
        </authorList>
    </citation>
    <scope>NUCLEOTIDE SEQUENCE [LARGE SCALE GENOMIC DNA]</scope>
    <source>
        <strain evidence="1 2">3012STDY7089603</strain>
    </source>
</reference>
<proteinExistence type="predicted"/>
<gene>
    <name evidence="1" type="ORF">NCTC13150_01884</name>
</gene>
<sequence>MDTSYETWWSEEDGGDLSMEKDHEYAWPATIDLLDPKDILGKKILDFGCNRGVLLRKLYDRYPYEKAVGVDLARQSIAAAKENSQDYPITFYIEDNIANLTETFHTAISTSVLYLIEDLNDHISKIHDLLLDGGVYYTSFTDQSKNPSLAYMKQEIDKYGAVKMQNHTLTQVVDCFLDHGFQVELIREHTGPHIDVSGYRRFHLSVDDYLQSMANSFMIKARKIK</sequence>
<dbReference type="Pfam" id="PF13489">
    <property type="entry name" value="Methyltransf_23"/>
    <property type="match status" value="1"/>
</dbReference>
<dbReference type="Gene3D" id="3.40.50.150">
    <property type="entry name" value="Vaccinia Virus protein VP39"/>
    <property type="match status" value="1"/>
</dbReference>
<evidence type="ECO:0000313" key="1">
    <source>
        <dbReference type="EMBL" id="VFB17297.1"/>
    </source>
</evidence>
<keyword evidence="1" id="KW-0489">Methyltransferase</keyword>
<dbReference type="SUPFAM" id="SSF53335">
    <property type="entry name" value="S-adenosyl-L-methionine-dependent methyltransferases"/>
    <property type="match status" value="1"/>
</dbReference>
<dbReference type="GO" id="GO:0032259">
    <property type="term" value="P:methylation"/>
    <property type="evidence" value="ECO:0007669"/>
    <property type="project" value="UniProtKB-KW"/>
</dbReference>
<accession>A0A8H2M6B1</accession>
<dbReference type="InterPro" id="IPR029063">
    <property type="entry name" value="SAM-dependent_MTases_sf"/>
</dbReference>